<dbReference type="GO" id="GO:0006955">
    <property type="term" value="P:immune response"/>
    <property type="evidence" value="ECO:0007669"/>
    <property type="project" value="TreeGrafter"/>
</dbReference>
<reference evidence="6" key="1">
    <citation type="submission" date="2020-10" db="EMBL/GenBank/DDBJ databases">
        <title>Catharus ustulatus (Swainson's thrush) genome, bCatUst1, primary haplotype v2.</title>
        <authorList>
            <person name="Delmore K."/>
            <person name="Vafadar M."/>
            <person name="Formenti G."/>
            <person name="Chow W."/>
            <person name="Pelan S."/>
            <person name="Howe K."/>
            <person name="Rhie A."/>
            <person name="Mountcastle J."/>
            <person name="Haase B."/>
            <person name="Fedrigo O."/>
            <person name="Jarvis E.D."/>
        </authorList>
    </citation>
    <scope>NUCLEOTIDE SEQUENCE [LARGE SCALE GENOMIC DNA]</scope>
</reference>
<sequence length="348" mass="37295">GAWVAVTQAWPITSLSLLWTTPMHFPTRNCTLHPDVPGASGHPLWTCLGLLSVTGPSCPTEPLVLQVPARALLEGDTVTLRCRGWQDNPVTGVRFYKDEKDLQGSFRGSELSLPLLQLQHSGRYRCGAPQGWNPNVLTPPMPLLSGVRVTVPSPISFPELFSVPVLEGPPELPEGSPLNLSCLSTPSPLQPAAPLLYRFYRDRQLVGGPQGSSQLLVPAVEVSHSGNYSYQVSSEGGAVQKSSPSPIHGWSCPRGCPCQCSPPGDRGHWGTPGAELCGGHMGTGPLSFSWHREGLGTPLDTGPRLELRHIGDNDSGHYQWGGQQRGQCGQEPHTERHCPGCAGPSGRE</sequence>
<evidence type="ECO:0000256" key="1">
    <source>
        <dbReference type="ARBA" id="ARBA00022729"/>
    </source>
</evidence>
<dbReference type="GO" id="GO:0004888">
    <property type="term" value="F:transmembrane signaling receptor activity"/>
    <property type="evidence" value="ECO:0007669"/>
    <property type="project" value="TreeGrafter"/>
</dbReference>
<reference evidence="6" key="2">
    <citation type="submission" date="2025-08" db="UniProtKB">
        <authorList>
            <consortium name="Ensembl"/>
        </authorList>
    </citation>
    <scope>IDENTIFICATION</scope>
</reference>
<dbReference type="SUPFAM" id="SSF48726">
    <property type="entry name" value="Immunoglobulin"/>
    <property type="match status" value="2"/>
</dbReference>
<evidence type="ECO:0000256" key="4">
    <source>
        <dbReference type="SAM" id="SignalP"/>
    </source>
</evidence>
<dbReference type="PROSITE" id="PS50835">
    <property type="entry name" value="IG_LIKE"/>
    <property type="match status" value="2"/>
</dbReference>
<dbReference type="GO" id="GO:0007166">
    <property type="term" value="P:cell surface receptor signaling pathway"/>
    <property type="evidence" value="ECO:0007669"/>
    <property type="project" value="TreeGrafter"/>
</dbReference>
<dbReference type="SMART" id="SM00408">
    <property type="entry name" value="IGc2"/>
    <property type="match status" value="2"/>
</dbReference>
<evidence type="ECO:0000256" key="2">
    <source>
        <dbReference type="ARBA" id="ARBA00023157"/>
    </source>
</evidence>
<dbReference type="PANTHER" id="PTHR11481:SF64">
    <property type="entry name" value="FC RECEPTOR-LIKE PROTEIN 4"/>
    <property type="match status" value="1"/>
</dbReference>
<feature type="compositionally biased region" description="Low complexity" evidence="3">
    <location>
        <begin position="320"/>
        <end position="330"/>
    </location>
</feature>
<evidence type="ECO:0000259" key="5">
    <source>
        <dbReference type="PROSITE" id="PS50835"/>
    </source>
</evidence>
<name>A0A8C3UV78_CATUS</name>
<dbReference type="GO" id="GO:0009897">
    <property type="term" value="C:external side of plasma membrane"/>
    <property type="evidence" value="ECO:0007669"/>
    <property type="project" value="TreeGrafter"/>
</dbReference>
<dbReference type="Ensembl" id="ENSCUST00005018426.1">
    <property type="protein sequence ID" value="ENSCUSP00005017755.1"/>
    <property type="gene ID" value="ENSCUSG00005011322.1"/>
</dbReference>
<dbReference type="Gene3D" id="2.60.40.10">
    <property type="entry name" value="Immunoglobulins"/>
    <property type="match status" value="2"/>
</dbReference>
<dbReference type="Proteomes" id="UP000694563">
    <property type="component" value="Chromosome 30"/>
</dbReference>
<keyword evidence="7" id="KW-1185">Reference proteome</keyword>
<evidence type="ECO:0000313" key="6">
    <source>
        <dbReference type="Ensembl" id="ENSCUSP00005017755.1"/>
    </source>
</evidence>
<organism evidence="6 7">
    <name type="scientific">Catharus ustulatus</name>
    <name type="common">Russet-backed thrush</name>
    <name type="synonym">Hylocichla ustulatus</name>
    <dbReference type="NCBI Taxonomy" id="91951"/>
    <lineage>
        <taxon>Eukaryota</taxon>
        <taxon>Metazoa</taxon>
        <taxon>Chordata</taxon>
        <taxon>Craniata</taxon>
        <taxon>Vertebrata</taxon>
        <taxon>Euteleostomi</taxon>
        <taxon>Archelosauria</taxon>
        <taxon>Archosauria</taxon>
        <taxon>Dinosauria</taxon>
        <taxon>Saurischia</taxon>
        <taxon>Theropoda</taxon>
        <taxon>Coelurosauria</taxon>
        <taxon>Aves</taxon>
        <taxon>Neognathae</taxon>
        <taxon>Neoaves</taxon>
        <taxon>Telluraves</taxon>
        <taxon>Australaves</taxon>
        <taxon>Passeriformes</taxon>
        <taxon>Turdidae</taxon>
        <taxon>Catharus</taxon>
    </lineage>
</organism>
<feature type="chain" id="PRO_5034798900" description="Ig-like domain-containing protein" evidence="4">
    <location>
        <begin position="21"/>
        <end position="348"/>
    </location>
</feature>
<dbReference type="PANTHER" id="PTHR11481">
    <property type="entry name" value="IMMUNOGLOBULIN FC RECEPTOR"/>
    <property type="match status" value="1"/>
</dbReference>
<dbReference type="InterPro" id="IPR003599">
    <property type="entry name" value="Ig_sub"/>
</dbReference>
<feature type="region of interest" description="Disordered" evidence="3">
    <location>
        <begin position="311"/>
        <end position="348"/>
    </location>
</feature>
<evidence type="ECO:0000256" key="3">
    <source>
        <dbReference type="SAM" id="MobiDB-lite"/>
    </source>
</evidence>
<dbReference type="SMART" id="SM00409">
    <property type="entry name" value="IG"/>
    <property type="match status" value="2"/>
</dbReference>
<protein>
    <recommendedName>
        <fullName evidence="5">Ig-like domain-containing protein</fullName>
    </recommendedName>
</protein>
<dbReference type="AlphaFoldDB" id="A0A8C3UV78"/>
<dbReference type="InterPro" id="IPR007110">
    <property type="entry name" value="Ig-like_dom"/>
</dbReference>
<feature type="domain" description="Ig-like" evidence="5">
    <location>
        <begin position="158"/>
        <end position="245"/>
    </location>
</feature>
<keyword evidence="2" id="KW-1015">Disulfide bond</keyword>
<dbReference type="InterPro" id="IPR036179">
    <property type="entry name" value="Ig-like_dom_sf"/>
</dbReference>
<reference evidence="6" key="3">
    <citation type="submission" date="2025-09" db="UniProtKB">
        <authorList>
            <consortium name="Ensembl"/>
        </authorList>
    </citation>
    <scope>IDENTIFICATION</scope>
</reference>
<keyword evidence="1 4" id="KW-0732">Signal</keyword>
<accession>A0A8C3UV78</accession>
<feature type="signal peptide" evidence="4">
    <location>
        <begin position="1"/>
        <end position="20"/>
    </location>
</feature>
<evidence type="ECO:0000313" key="7">
    <source>
        <dbReference type="Proteomes" id="UP000694563"/>
    </source>
</evidence>
<dbReference type="InterPro" id="IPR050488">
    <property type="entry name" value="Ig_Fc_receptor"/>
</dbReference>
<dbReference type="Pfam" id="PF13895">
    <property type="entry name" value="Ig_2"/>
    <property type="match status" value="2"/>
</dbReference>
<proteinExistence type="predicted"/>
<dbReference type="InterPro" id="IPR003598">
    <property type="entry name" value="Ig_sub2"/>
</dbReference>
<feature type="domain" description="Ig-like" evidence="5">
    <location>
        <begin position="62"/>
        <end position="126"/>
    </location>
</feature>
<dbReference type="InterPro" id="IPR013783">
    <property type="entry name" value="Ig-like_fold"/>
</dbReference>